<dbReference type="EMBL" id="JBHSMC010000026">
    <property type="protein sequence ID" value="MFC5466397.1"/>
    <property type="molecule type" value="Genomic_DNA"/>
</dbReference>
<keyword evidence="6" id="KW-1185">Reference proteome</keyword>
<evidence type="ECO:0000313" key="6">
    <source>
        <dbReference type="Proteomes" id="UP001596147"/>
    </source>
</evidence>
<feature type="repeat" description="ANK" evidence="3">
    <location>
        <begin position="701"/>
        <end position="733"/>
    </location>
</feature>
<dbReference type="Gene3D" id="1.25.40.20">
    <property type="entry name" value="Ankyrin repeat-containing domain"/>
    <property type="match status" value="4"/>
</dbReference>
<feature type="repeat" description="ANK" evidence="3">
    <location>
        <begin position="640"/>
        <end position="672"/>
    </location>
</feature>
<dbReference type="Proteomes" id="UP001596147">
    <property type="component" value="Unassembled WGS sequence"/>
</dbReference>
<evidence type="ECO:0000256" key="3">
    <source>
        <dbReference type="PROSITE-ProRule" id="PRU00023"/>
    </source>
</evidence>
<evidence type="ECO:0000256" key="1">
    <source>
        <dbReference type="ARBA" id="ARBA00022737"/>
    </source>
</evidence>
<keyword evidence="4" id="KW-0812">Transmembrane</keyword>
<dbReference type="Pfam" id="PF12796">
    <property type="entry name" value="Ank_2"/>
    <property type="match status" value="4"/>
</dbReference>
<dbReference type="PROSITE" id="PS50088">
    <property type="entry name" value="ANK_REPEAT"/>
    <property type="match status" value="3"/>
</dbReference>
<evidence type="ECO:0000313" key="5">
    <source>
        <dbReference type="EMBL" id="MFC5466397.1"/>
    </source>
</evidence>
<feature type="repeat" description="ANK" evidence="3">
    <location>
        <begin position="607"/>
        <end position="639"/>
    </location>
</feature>
<keyword evidence="2 3" id="KW-0040">ANK repeat</keyword>
<feature type="transmembrane region" description="Helical" evidence="4">
    <location>
        <begin position="528"/>
        <end position="546"/>
    </location>
</feature>
<reference evidence="6" key="1">
    <citation type="journal article" date="2019" name="Int. J. Syst. Evol. Microbiol.">
        <title>The Global Catalogue of Microorganisms (GCM) 10K type strain sequencing project: providing services to taxonomists for standard genome sequencing and annotation.</title>
        <authorList>
            <consortium name="The Broad Institute Genomics Platform"/>
            <consortium name="The Broad Institute Genome Sequencing Center for Infectious Disease"/>
            <person name="Wu L."/>
            <person name="Ma J."/>
        </authorList>
    </citation>
    <scope>NUCLEOTIDE SEQUENCE [LARGE SCALE GENOMIC DNA]</scope>
    <source>
        <strain evidence="6">CGMCC 1.12237</strain>
    </source>
</reference>
<evidence type="ECO:0000256" key="4">
    <source>
        <dbReference type="SAM" id="Phobius"/>
    </source>
</evidence>
<dbReference type="InterPro" id="IPR036770">
    <property type="entry name" value="Ankyrin_rpt-contain_sf"/>
</dbReference>
<keyword evidence="4" id="KW-1133">Transmembrane helix</keyword>
<dbReference type="SUPFAM" id="SSF48403">
    <property type="entry name" value="Ankyrin repeat"/>
    <property type="match status" value="2"/>
</dbReference>
<name>A0ABW0LN31_9BACI</name>
<evidence type="ECO:0000256" key="2">
    <source>
        <dbReference type="ARBA" id="ARBA00023043"/>
    </source>
</evidence>
<comment type="caution">
    <text evidence="5">The sequence shown here is derived from an EMBL/GenBank/DDBJ whole genome shotgun (WGS) entry which is preliminary data.</text>
</comment>
<dbReference type="RefSeq" id="WP_382354389.1">
    <property type="nucleotide sequence ID" value="NZ_JBHSMC010000026.1"/>
</dbReference>
<sequence length="1220" mass="139116">MNTMKKPYKDANRQMQMLANELKNSISKTLYDDVYKYINELADQEIERMNGSIRKWVFKRIEKIEKRLESSETTKSARNDLMKEYYKLLHPQMFIDILNKNLHMKHVQETYERFYKKVTTANDFSTILKRYKANESIFKAYSHYVMEETRGLIQLLQNHGEALQEHFDFVKKLAEKQGGNVALKIGAGIVGSLLAGPVGGIASRKVVGSLTNNDPYIEASLQNVRETWRVIISGWETAKTRIRQELHILFFTLIGGYFKKVATDFDDLGYVITNFSRKRYTFKLEVKKSEQQRLAHWMDENEQLLCKALGANNFSFAQQLTTNLVQYFSANKTAGKVIPAGQTRTLLEKSQLFRYGVYIYQIDQAYWKQGKYEQALQLYGELLTKLPISVRESQAIAHVPLQSIEEVCIRMMIASVRNSETLLATTEILNNVVEKKEVTSQPVLQMIQAFTYFVLQTRKEKRLAIPYQQVLENYEKSLKDSHIEDDDRFMRFLKRKAFLQKLGVVAVSRSIAKYQDFTDKYKVLKLRYVFPLLFFLFFITNGVVFGQTGKLIPPALDRYYFEKVEVPTLQTHIDHSALAKAIKKLDMNRVFYLLENANVDERRFKGDLITLLSKAVERGDQDSVQRLLDYGVDVNAANRDGDTPLSIAVANEDMEMSRLLLEHGANPNEAALIFDVIKRENMAYLDLLMEYGGDINKANEAGLLPIQQAVSDGDVELVKVLLELGADVLQQGSSGHALQIAVNRRQTTMIEFLLEHVKHDERLTEADLMSIIDGAILSSNHSLIEQVLAIRQLPIPQTKLFAAINKKDLQMVKLFLDAGAVVDGQSMIAAANVGSLEIISELIKTGVSINSTDSEKRTPVILATIKNDTELLSGLLKYKPNLQFKDSSGKTASDYALEKGYLEVYDLIGVDGINLQDKLLVAIEQNDLVMVERLLKIGADPNGVNVDREPLIVSAVSNNNLELVKLLIAHDVDLSVANQSGDTLLTIANRNYPTDMIALLEENDAPEQADFTKEKIIGYWKRRPLNDGEESNVVAKIEKKDSSYYFTQIQDGEENIEEITKDWDDSLLVGPSYLNYDFEEDLLSAFHYKYDRVTQSVFQSNVKEQHDLIAAEKAFEEAKANTFVRLKGYWTNTAEPTDDYHFVKQISVEESQYVGWIIRFHENGHTGSINSLSTDSIEAIEGNTVYIRNNDLQITFINNDKIHLYFDFLQEGEVIELTRD</sequence>
<dbReference type="InterPro" id="IPR002110">
    <property type="entry name" value="Ankyrin_rpt"/>
</dbReference>
<dbReference type="PROSITE" id="PS50297">
    <property type="entry name" value="ANK_REP_REGION"/>
    <property type="match status" value="2"/>
</dbReference>
<keyword evidence="4" id="KW-0472">Membrane</keyword>
<accession>A0ABW0LN31</accession>
<proteinExistence type="predicted"/>
<dbReference type="PANTHER" id="PTHR24198">
    <property type="entry name" value="ANKYRIN REPEAT AND PROTEIN KINASE DOMAIN-CONTAINING PROTEIN"/>
    <property type="match status" value="1"/>
</dbReference>
<dbReference type="SMART" id="SM00248">
    <property type="entry name" value="ANK"/>
    <property type="match status" value="9"/>
</dbReference>
<protein>
    <submittedName>
        <fullName evidence="5">Ankyrin repeat domain-containing protein</fullName>
    </submittedName>
</protein>
<keyword evidence="1" id="KW-0677">Repeat</keyword>
<dbReference type="PANTHER" id="PTHR24198:SF165">
    <property type="entry name" value="ANKYRIN REPEAT-CONTAINING PROTEIN-RELATED"/>
    <property type="match status" value="1"/>
</dbReference>
<organism evidence="5 6">
    <name type="scientific">Lederbergia graminis</name>
    <dbReference type="NCBI Taxonomy" id="735518"/>
    <lineage>
        <taxon>Bacteria</taxon>
        <taxon>Bacillati</taxon>
        <taxon>Bacillota</taxon>
        <taxon>Bacilli</taxon>
        <taxon>Bacillales</taxon>
        <taxon>Bacillaceae</taxon>
        <taxon>Lederbergia</taxon>
    </lineage>
</organism>
<gene>
    <name evidence="5" type="ORF">ACFPM4_16880</name>
</gene>